<evidence type="ECO:0000256" key="1">
    <source>
        <dbReference type="SAM" id="Phobius"/>
    </source>
</evidence>
<dbReference type="CDD" id="cd09846">
    <property type="entry name" value="DUF1312"/>
    <property type="match status" value="1"/>
</dbReference>
<keyword evidence="1" id="KW-1133">Transmembrane helix</keyword>
<protein>
    <submittedName>
        <fullName evidence="2">Uncharacterized protein</fullName>
    </submittedName>
</protein>
<comment type="caution">
    <text evidence="2">The sequence shown here is derived from an EMBL/GenBank/DDBJ whole genome shotgun (WGS) entry which is preliminary data.</text>
</comment>
<organism evidence="2 3">
    <name type="scientific">Desulfuribacillus alkaliarsenatis</name>
    <dbReference type="NCBI Taxonomy" id="766136"/>
    <lineage>
        <taxon>Bacteria</taxon>
        <taxon>Bacillati</taxon>
        <taxon>Bacillota</taxon>
        <taxon>Desulfuribacillia</taxon>
        <taxon>Desulfuribacillales</taxon>
        <taxon>Desulfuribacillaceae</taxon>
        <taxon>Desulfuribacillus</taxon>
    </lineage>
</organism>
<dbReference type="Pfam" id="PF07009">
    <property type="entry name" value="NusG_II"/>
    <property type="match status" value="1"/>
</dbReference>
<reference evidence="2 3" key="1">
    <citation type="submission" date="2016-09" db="EMBL/GenBank/DDBJ databases">
        <title>Draft genome sequence for the type strain of Desulfuribacillus alkaliarsenatis AHT28, an obligately anaerobic, sulfidogenic bacterium isolated from Russian soda lake sediments.</title>
        <authorList>
            <person name="Abin C.A."/>
            <person name="Hollibaugh J.T."/>
        </authorList>
    </citation>
    <scope>NUCLEOTIDE SEQUENCE [LARGE SCALE GENOMIC DNA]</scope>
    <source>
        <strain evidence="2 3">AHT28</strain>
    </source>
</reference>
<dbReference type="Gene3D" id="2.60.320.10">
    <property type="entry name" value="N-utilization substance G protein NusG, insert domain"/>
    <property type="match status" value="1"/>
</dbReference>
<evidence type="ECO:0000313" key="2">
    <source>
        <dbReference type="EMBL" id="OEF98165.1"/>
    </source>
</evidence>
<feature type="transmembrane region" description="Helical" evidence="1">
    <location>
        <begin position="12"/>
        <end position="30"/>
    </location>
</feature>
<keyword evidence="3" id="KW-1185">Reference proteome</keyword>
<accession>A0A1E5G4Y9</accession>
<dbReference type="AlphaFoldDB" id="A0A1E5G4Y9"/>
<dbReference type="STRING" id="766136.BHF68_00290"/>
<dbReference type="EMBL" id="MIJE01000001">
    <property type="protein sequence ID" value="OEF98165.1"/>
    <property type="molecule type" value="Genomic_DNA"/>
</dbReference>
<dbReference type="Proteomes" id="UP000094296">
    <property type="component" value="Unassembled WGS sequence"/>
</dbReference>
<name>A0A1E5G4Y9_9FIRM</name>
<evidence type="ECO:0000313" key="3">
    <source>
        <dbReference type="Proteomes" id="UP000094296"/>
    </source>
</evidence>
<dbReference type="RefSeq" id="WP_069641657.1">
    <property type="nucleotide sequence ID" value="NZ_MIJE01000001.1"/>
</dbReference>
<proteinExistence type="predicted"/>
<sequence length="122" mass="13825">MKKIAKLKRGDFIMLLFAGIVAGALFVWTWSTDWVRRSAADNRLMAKIERDGKKVAEIDLNEITETQYIEFDEGIKVTIEAEPGRIRFLHSDCPDQICVMTGWLTREGHIAVCLPSKTVVSI</sequence>
<dbReference type="InterPro" id="IPR038690">
    <property type="entry name" value="NusG_2_sf"/>
</dbReference>
<gene>
    <name evidence="2" type="ORF">BHF68_00290</name>
</gene>
<keyword evidence="1" id="KW-0472">Membrane</keyword>
<keyword evidence="1" id="KW-0812">Transmembrane</keyword>